<dbReference type="InterPro" id="IPR050834">
    <property type="entry name" value="Glycosyltransf_2"/>
</dbReference>
<dbReference type="SUPFAM" id="SSF53448">
    <property type="entry name" value="Nucleotide-diphospho-sugar transferases"/>
    <property type="match status" value="1"/>
</dbReference>
<gene>
    <name evidence="2" type="ORF">H9654_12705</name>
</gene>
<dbReference type="Proteomes" id="UP000636938">
    <property type="component" value="Unassembled WGS sequence"/>
</dbReference>
<organism evidence="2 3">
    <name type="scientific">Stenotrophomonas lacuserhaii</name>
    <dbReference type="NCBI Taxonomy" id="2760084"/>
    <lineage>
        <taxon>Bacteria</taxon>
        <taxon>Pseudomonadati</taxon>
        <taxon>Pseudomonadota</taxon>
        <taxon>Gammaproteobacteria</taxon>
        <taxon>Lysobacterales</taxon>
        <taxon>Lysobacteraceae</taxon>
        <taxon>Stenotrophomonas</taxon>
    </lineage>
</organism>
<protein>
    <submittedName>
        <fullName evidence="2">Glycosyltransferase</fullName>
    </submittedName>
</protein>
<dbReference type="PANTHER" id="PTHR43685:SF11">
    <property type="entry name" value="GLYCOSYLTRANSFERASE TAGX-RELATED"/>
    <property type="match status" value="1"/>
</dbReference>
<dbReference type="EMBL" id="JACSQS010000013">
    <property type="protein sequence ID" value="MBD7955060.1"/>
    <property type="molecule type" value="Genomic_DNA"/>
</dbReference>
<dbReference type="RefSeq" id="WP_191771131.1">
    <property type="nucleotide sequence ID" value="NZ_JACSQS010000013.1"/>
</dbReference>
<evidence type="ECO:0000313" key="3">
    <source>
        <dbReference type="Proteomes" id="UP000636938"/>
    </source>
</evidence>
<dbReference type="PANTHER" id="PTHR43685">
    <property type="entry name" value="GLYCOSYLTRANSFERASE"/>
    <property type="match status" value="1"/>
</dbReference>
<dbReference type="InterPro" id="IPR029044">
    <property type="entry name" value="Nucleotide-diphossugar_trans"/>
</dbReference>
<comment type="caution">
    <text evidence="2">The sequence shown here is derived from an EMBL/GenBank/DDBJ whole genome shotgun (WGS) entry which is preliminary data.</text>
</comment>
<dbReference type="Gene3D" id="3.90.550.10">
    <property type="entry name" value="Spore Coat Polysaccharide Biosynthesis Protein SpsA, Chain A"/>
    <property type="match status" value="1"/>
</dbReference>
<dbReference type="AlphaFoldDB" id="A0A8X8K3H9"/>
<proteinExistence type="predicted"/>
<dbReference type="InterPro" id="IPR001173">
    <property type="entry name" value="Glyco_trans_2-like"/>
</dbReference>
<name>A0A8X8K3H9_9GAMM</name>
<reference evidence="2 3" key="1">
    <citation type="submission" date="2020-08" db="EMBL/GenBank/DDBJ databases">
        <title>A Genomic Blueprint of the Chicken Gut Microbiome.</title>
        <authorList>
            <person name="Gilroy R."/>
            <person name="Ravi A."/>
            <person name="Getino M."/>
            <person name="Pursley I."/>
            <person name="Horton D.L."/>
            <person name="Alikhan N.-F."/>
            <person name="Baker D."/>
            <person name="Gharbi K."/>
            <person name="Hall N."/>
            <person name="Watson M."/>
            <person name="Adriaenssens E.M."/>
            <person name="Foster-Nyarko E."/>
            <person name="Jarju S."/>
            <person name="Secka A."/>
            <person name="Antonio M."/>
            <person name="Oren A."/>
            <person name="Chaudhuri R."/>
            <person name="La Ragione R.M."/>
            <person name="Hildebrand F."/>
            <person name="Pallen M.J."/>
        </authorList>
    </citation>
    <scope>NUCLEOTIDE SEQUENCE [LARGE SCALE GENOMIC DNA]</scope>
    <source>
        <strain evidence="2 3">Sa5BUN4</strain>
    </source>
</reference>
<accession>A0A8X8K3H9</accession>
<keyword evidence="3" id="KW-1185">Reference proteome</keyword>
<dbReference type="CDD" id="cd00761">
    <property type="entry name" value="Glyco_tranf_GTA_type"/>
    <property type="match status" value="1"/>
</dbReference>
<evidence type="ECO:0000313" key="2">
    <source>
        <dbReference type="EMBL" id="MBD7955060.1"/>
    </source>
</evidence>
<feature type="domain" description="Glycosyltransferase 2-like" evidence="1">
    <location>
        <begin position="13"/>
        <end position="162"/>
    </location>
</feature>
<evidence type="ECO:0000259" key="1">
    <source>
        <dbReference type="Pfam" id="PF00535"/>
    </source>
</evidence>
<sequence>MPSMTSAPIPTFSVVIPVKNRSRLLYRSLLSLREQSLQDFEVVVVDDGSTEDIGLVVELFNDLDITLLRLPEGAAGACAARNAGSDAARAPYIAYLDSDDLFLPDKLRSIAATVENTGADLLASPLLVYRGDERLQLRPTRAPDADEEISEFYFVRDQRIQSSSIVVSRDLFRAARWNENLRKVQDPDFFIRCCRLARKMTFLREPLAVLFDDEQGARISSAGAEHSIASWLDSPECPLTPKARSGFVLYALSHEVAKRSRIAALSMILRNARAVEPKTVLKSIYRTLAPEPLFKQTALIFATRGPRDNGTASYDYIERLKHMAVRAEGMS</sequence>
<dbReference type="Pfam" id="PF00535">
    <property type="entry name" value="Glycos_transf_2"/>
    <property type="match status" value="1"/>
</dbReference>